<comment type="caution">
    <text evidence="1">The sequence shown here is derived from an EMBL/GenBank/DDBJ whole genome shotgun (WGS) entry which is preliminary data.</text>
</comment>
<accession>A0A7J8NKA0</accession>
<evidence type="ECO:0000313" key="2">
    <source>
        <dbReference type="Proteomes" id="UP000593572"/>
    </source>
</evidence>
<evidence type="ECO:0000313" key="1">
    <source>
        <dbReference type="EMBL" id="MBA0577421.1"/>
    </source>
</evidence>
<keyword evidence="2" id="KW-1185">Reference proteome</keyword>
<gene>
    <name evidence="1" type="ORF">Golob_006832</name>
</gene>
<protein>
    <submittedName>
        <fullName evidence="1">Uncharacterized protein</fullName>
    </submittedName>
</protein>
<organism evidence="1 2">
    <name type="scientific">Gossypium lobatum</name>
    <dbReference type="NCBI Taxonomy" id="34289"/>
    <lineage>
        <taxon>Eukaryota</taxon>
        <taxon>Viridiplantae</taxon>
        <taxon>Streptophyta</taxon>
        <taxon>Embryophyta</taxon>
        <taxon>Tracheophyta</taxon>
        <taxon>Spermatophyta</taxon>
        <taxon>Magnoliopsida</taxon>
        <taxon>eudicotyledons</taxon>
        <taxon>Gunneridae</taxon>
        <taxon>Pentapetalae</taxon>
        <taxon>rosids</taxon>
        <taxon>malvids</taxon>
        <taxon>Malvales</taxon>
        <taxon>Malvaceae</taxon>
        <taxon>Malvoideae</taxon>
        <taxon>Gossypium</taxon>
    </lineage>
</organism>
<sequence length="17" mass="2012">MAILQSLHDEDVEWKTP</sequence>
<reference evidence="1 2" key="1">
    <citation type="journal article" date="2019" name="Genome Biol. Evol.">
        <title>Insights into the evolution of the New World diploid cottons (Gossypium, subgenus Houzingenia) based on genome sequencing.</title>
        <authorList>
            <person name="Grover C.E."/>
            <person name="Arick M.A. 2nd"/>
            <person name="Thrash A."/>
            <person name="Conover J.L."/>
            <person name="Sanders W.S."/>
            <person name="Peterson D.G."/>
            <person name="Frelichowski J.E."/>
            <person name="Scheffler J.A."/>
            <person name="Scheffler B.E."/>
            <person name="Wendel J.F."/>
        </authorList>
    </citation>
    <scope>NUCLEOTIDE SEQUENCE [LARGE SCALE GENOMIC DNA]</scope>
    <source>
        <strain evidence="1">157</strain>
        <tissue evidence="1">Leaf</tissue>
    </source>
</reference>
<dbReference type="AlphaFoldDB" id="A0A7J8NKA0"/>
<dbReference type="EMBL" id="JABEZX010355460">
    <property type="protein sequence ID" value="MBA0577421.1"/>
    <property type="molecule type" value="Genomic_DNA"/>
</dbReference>
<proteinExistence type="predicted"/>
<name>A0A7J8NKA0_9ROSI</name>
<dbReference type="Proteomes" id="UP000593572">
    <property type="component" value="Unassembled WGS sequence"/>
</dbReference>